<feature type="region of interest" description="Disordered" evidence="1">
    <location>
        <begin position="1"/>
        <end position="21"/>
    </location>
</feature>
<organism evidence="2 3">
    <name type="scientific">Fusarium euwallaceae</name>
    <dbReference type="NCBI Taxonomy" id="1147111"/>
    <lineage>
        <taxon>Eukaryota</taxon>
        <taxon>Fungi</taxon>
        <taxon>Dikarya</taxon>
        <taxon>Ascomycota</taxon>
        <taxon>Pezizomycotina</taxon>
        <taxon>Sordariomycetes</taxon>
        <taxon>Hypocreomycetidae</taxon>
        <taxon>Hypocreales</taxon>
        <taxon>Nectriaceae</taxon>
        <taxon>Fusarium</taxon>
        <taxon>Fusarium solani species complex</taxon>
    </lineage>
</organism>
<feature type="region of interest" description="Disordered" evidence="1">
    <location>
        <begin position="698"/>
        <end position="726"/>
    </location>
</feature>
<feature type="compositionally biased region" description="Basic and acidic residues" evidence="1">
    <location>
        <begin position="182"/>
        <end position="191"/>
    </location>
</feature>
<feature type="region of interest" description="Disordered" evidence="1">
    <location>
        <begin position="33"/>
        <end position="122"/>
    </location>
</feature>
<keyword evidence="3" id="KW-1185">Reference proteome</keyword>
<dbReference type="Proteomes" id="UP000287124">
    <property type="component" value="Unassembled WGS sequence"/>
</dbReference>
<evidence type="ECO:0000313" key="2">
    <source>
        <dbReference type="EMBL" id="RTE70291.1"/>
    </source>
</evidence>
<dbReference type="AlphaFoldDB" id="A0A430L3G4"/>
<feature type="compositionally biased region" description="Low complexity" evidence="1">
    <location>
        <begin position="418"/>
        <end position="429"/>
    </location>
</feature>
<evidence type="ECO:0000313" key="3">
    <source>
        <dbReference type="Proteomes" id="UP000287124"/>
    </source>
</evidence>
<feature type="compositionally biased region" description="Polar residues" evidence="1">
    <location>
        <begin position="93"/>
        <end position="105"/>
    </location>
</feature>
<feature type="compositionally biased region" description="Basic and acidic residues" evidence="1">
    <location>
        <begin position="800"/>
        <end position="812"/>
    </location>
</feature>
<feature type="compositionally biased region" description="Polar residues" evidence="1">
    <location>
        <begin position="209"/>
        <end position="222"/>
    </location>
</feature>
<dbReference type="EMBL" id="MIKF01000470">
    <property type="protein sequence ID" value="RTE70291.1"/>
    <property type="molecule type" value="Genomic_DNA"/>
</dbReference>
<feature type="compositionally biased region" description="Basic and acidic residues" evidence="1">
    <location>
        <begin position="502"/>
        <end position="520"/>
    </location>
</feature>
<feature type="region of interest" description="Disordered" evidence="1">
    <location>
        <begin position="356"/>
        <end position="527"/>
    </location>
</feature>
<reference evidence="2 3" key="1">
    <citation type="submission" date="2017-06" db="EMBL/GenBank/DDBJ databases">
        <title>Comparative genomic analysis of Ambrosia Fusariam Clade fungi.</title>
        <authorList>
            <person name="Stajich J.E."/>
            <person name="Carrillo J."/>
            <person name="Kijimoto T."/>
            <person name="Eskalen A."/>
            <person name="O'Donnell K."/>
            <person name="Kasson M."/>
        </authorList>
    </citation>
    <scope>NUCLEOTIDE SEQUENCE [LARGE SCALE GENOMIC DNA]</scope>
    <source>
        <strain evidence="2 3">UCR1854</strain>
    </source>
</reference>
<evidence type="ECO:0000256" key="1">
    <source>
        <dbReference type="SAM" id="MobiDB-lite"/>
    </source>
</evidence>
<comment type="caution">
    <text evidence="2">The sequence shown here is derived from an EMBL/GenBank/DDBJ whole genome shotgun (WGS) entry which is preliminary data.</text>
</comment>
<protein>
    <submittedName>
        <fullName evidence="2">Uncharacterized protein</fullName>
    </submittedName>
</protein>
<feature type="region of interest" description="Disordered" evidence="1">
    <location>
        <begin position="176"/>
        <end position="258"/>
    </location>
</feature>
<name>A0A430L3G4_9HYPO</name>
<proteinExistence type="predicted"/>
<feature type="region of interest" description="Disordered" evidence="1">
    <location>
        <begin position="775"/>
        <end position="825"/>
    </location>
</feature>
<sequence length="825" mass="91028">MNWTEGSLARHSRRKGWDKDAARQKEYFAKARVRKQEAAAGKNTPRVPFVPDYILREPPGGNPPGPSTPRNKDRSPRKRLIPNQDGTNERTNPRSSHSQPGQRTPGSLLDPTTRVNEQRPDIDIDAKRRKLLGETDWGGIRFQKPLGPIYPQQRAPVAHFTSRGYHRLPGNRANTLLQIPGHDGRLNERPPTRRSGNGMKIRIGDQGLRWSTESNSVRSSASRRGPLDESGTWHSTPPRPVVSHSPFGSRPSVSRLSEPSNYFGTERRPQPPFLDLATAIGHSLEGRRRKRSNALHDPSIVVTSSPPVIHHPQPTRDGHRFDIYSLEIQDNDSIIGRVGSTGPSSTHPMSDDIQWSRWLNETPGPGPQSSSSVHHGPGSFSRNSRAWGGSGDRSQTHDTSYDGGVRRGNSRKSDELSRPSSPRRSCLLSYDGRSENTHATMAELESPEQARLSRVEEEEAWTGNRHSHQSNRPYPMPGSVSIPAIHKNSRKASKAQDLMELLDAKEGRQGTSHKPKETRQEPALQDEDEDEIWKRFIFDDYSEINRRAREEIHEQTKCDLGLKKAIPPSYVLASASGAKNDQIHETLTAAPESSLTPCLGLNQNMPDPSSSEIEPSPAPKTALDLPMPLPPNTTVEPNLEPNLNLDTNMPELSEAYELDLSLHIPELSDSVVELSSASKPDLSLQMAEVLADEIELPSALGEGQPGPSTTHVATEEPPEPLSCTDEGMQVPLDAAAETNTADDNLTTAQPGSPQPVQPEFKFHHPSLFVGRLASNGPANMPCAPSPAPSKMGRRPRAKGRREQGRPDFRTMPDYDGDPIEECCEG</sequence>
<accession>A0A430L3G4</accession>
<gene>
    <name evidence="2" type="ORF">BHE90_015310</name>
</gene>
<feature type="region of interest" description="Disordered" evidence="1">
    <location>
        <begin position="287"/>
        <end position="316"/>
    </location>
</feature>
<feature type="compositionally biased region" description="Acidic residues" evidence="1">
    <location>
        <begin position="814"/>
        <end position="825"/>
    </location>
</feature>